<sequence>MANPHKVLYKGQEVDFILFVDDIELLKKYRKGDTTIPLVDLVSVYKVFSNRNRGSGGIFDQASKGDLENEFGKTSVDDIIKKILIEGEDKKDVHLNPEYSSKNDSHGGRDSGN</sequence>
<protein>
    <recommendedName>
        <fullName evidence="2">Ribosome maturation protein SDO1/SBDS N-terminal domain-containing protein</fullName>
    </recommendedName>
</protein>
<proteinExistence type="predicted"/>
<evidence type="ECO:0000313" key="4">
    <source>
        <dbReference type="Proteomes" id="UP000000709"/>
    </source>
</evidence>
<dbReference type="Proteomes" id="UP000000709">
    <property type="component" value="Unassembled WGS sequence"/>
</dbReference>
<feature type="region of interest" description="Disordered" evidence="1">
    <location>
        <begin position="94"/>
        <end position="113"/>
    </location>
</feature>
<dbReference type="RefSeq" id="XP_007374523.1">
    <property type="nucleotide sequence ID" value="XM_007374461.1"/>
</dbReference>
<evidence type="ECO:0000256" key="1">
    <source>
        <dbReference type="SAM" id="MobiDB-lite"/>
    </source>
</evidence>
<dbReference type="HOGENOM" id="CLU_137480_1_2_1"/>
<dbReference type="InterPro" id="IPR036786">
    <property type="entry name" value="Ribosome_mat_SBDS_N_sf"/>
</dbReference>
<dbReference type="eggNOG" id="ENOG502S9SB">
    <property type="taxonomic scope" value="Eukaryota"/>
</dbReference>
<dbReference type="OMA" id="PEHGKQG"/>
<evidence type="ECO:0000259" key="2">
    <source>
        <dbReference type="Pfam" id="PF01172"/>
    </source>
</evidence>
<dbReference type="InterPro" id="IPR019783">
    <property type="entry name" value="SDO1/SBDS_N"/>
</dbReference>
<dbReference type="OrthoDB" id="2567806at2759"/>
<dbReference type="GeneID" id="18873348"/>
<keyword evidence="4" id="KW-1185">Reference proteome</keyword>
<organism evidence="4">
    <name type="scientific">Spathaspora passalidarum (strain NRRL Y-27907 / 11-Y1)</name>
    <dbReference type="NCBI Taxonomy" id="619300"/>
    <lineage>
        <taxon>Eukaryota</taxon>
        <taxon>Fungi</taxon>
        <taxon>Dikarya</taxon>
        <taxon>Ascomycota</taxon>
        <taxon>Saccharomycotina</taxon>
        <taxon>Pichiomycetes</taxon>
        <taxon>Debaryomycetaceae</taxon>
        <taxon>Spathaspora</taxon>
    </lineage>
</organism>
<feature type="domain" description="Ribosome maturation protein SDO1/SBDS N-terminal" evidence="2">
    <location>
        <begin position="3"/>
        <end position="91"/>
    </location>
</feature>
<dbReference type="Pfam" id="PF01172">
    <property type="entry name" value="SBDS_N"/>
    <property type="match status" value="1"/>
</dbReference>
<accession>G3AKW5</accession>
<dbReference type="KEGG" id="spaa:SPAPADRAFT_60332"/>
<dbReference type="FunCoup" id="G3AKW5">
    <property type="interactions" value="163"/>
</dbReference>
<evidence type="ECO:0000313" key="3">
    <source>
        <dbReference type="EMBL" id="EGW33008.1"/>
    </source>
</evidence>
<dbReference type="InParanoid" id="G3AKW5"/>
<name>G3AKW5_SPAPN</name>
<reference evidence="3 4" key="1">
    <citation type="journal article" date="2011" name="Proc. Natl. Acad. Sci. U.S.A.">
        <title>Comparative genomics of xylose-fermenting fungi for enhanced biofuel production.</title>
        <authorList>
            <person name="Wohlbach D.J."/>
            <person name="Kuo A."/>
            <person name="Sato T.K."/>
            <person name="Potts K.M."/>
            <person name="Salamov A.A."/>
            <person name="LaButti K.M."/>
            <person name="Sun H."/>
            <person name="Clum A."/>
            <person name="Pangilinan J.L."/>
            <person name="Lindquist E.A."/>
            <person name="Lucas S."/>
            <person name="Lapidus A."/>
            <person name="Jin M."/>
            <person name="Gunawan C."/>
            <person name="Balan V."/>
            <person name="Dale B.E."/>
            <person name="Jeffries T.W."/>
            <person name="Zinkel R."/>
            <person name="Barry K.W."/>
            <person name="Grigoriev I.V."/>
            <person name="Gasch A.P."/>
        </authorList>
    </citation>
    <scope>NUCLEOTIDE SEQUENCE [LARGE SCALE GENOMIC DNA]</scope>
    <source>
        <strain evidence="4">NRRL Y-27907 / 11-Y1</strain>
    </source>
</reference>
<dbReference type="STRING" id="619300.G3AKW5"/>
<dbReference type="AlphaFoldDB" id="G3AKW5"/>
<dbReference type="SUPFAM" id="SSF89895">
    <property type="entry name" value="FYSH domain"/>
    <property type="match status" value="1"/>
</dbReference>
<dbReference type="EMBL" id="GL996501">
    <property type="protein sequence ID" value="EGW33008.1"/>
    <property type="molecule type" value="Genomic_DNA"/>
</dbReference>
<gene>
    <name evidence="3" type="ORF">SPAPADRAFT_60332</name>
</gene>
<dbReference type="Gene3D" id="3.30.1250.10">
    <property type="entry name" value="Ribosome maturation protein SBDS, N-terminal domain"/>
    <property type="match status" value="1"/>
</dbReference>